<dbReference type="SUPFAM" id="SSF51735">
    <property type="entry name" value="NAD(P)-binding Rossmann-fold domains"/>
    <property type="match status" value="1"/>
</dbReference>
<dbReference type="InterPro" id="IPR013328">
    <property type="entry name" value="6PGD_dom2"/>
</dbReference>
<name>A0A5Q8BTX5_LACPA</name>
<evidence type="ECO:0000256" key="2">
    <source>
        <dbReference type="ARBA" id="ARBA00023027"/>
    </source>
</evidence>
<proteinExistence type="predicted"/>
<dbReference type="AlphaFoldDB" id="A0A5Q8BTX5"/>
<dbReference type="RefSeq" id="WP_012490983.1">
    <property type="nucleotide sequence ID" value="NC_010999.1"/>
</dbReference>
<comment type="catalytic activity">
    <reaction evidence="3">
        <text>D-mannitol 1-phosphate + NAD(+) = beta-D-fructose 6-phosphate + NADH + H(+)</text>
        <dbReference type="Rhea" id="RHEA:19661"/>
        <dbReference type="ChEBI" id="CHEBI:15378"/>
        <dbReference type="ChEBI" id="CHEBI:57540"/>
        <dbReference type="ChEBI" id="CHEBI:57634"/>
        <dbReference type="ChEBI" id="CHEBI:57945"/>
        <dbReference type="ChEBI" id="CHEBI:61381"/>
        <dbReference type="EC" id="1.1.1.17"/>
    </reaction>
</comment>
<accession>K0MSN6</accession>
<evidence type="ECO:0000313" key="7">
    <source>
        <dbReference type="Proteomes" id="UP000234512"/>
    </source>
</evidence>
<protein>
    <submittedName>
        <fullName evidence="6">Mannitol-1-phosphate 5-dehydrogenase</fullName>
    </submittedName>
</protein>
<dbReference type="KEGG" id="lce:LC2W_0451"/>
<dbReference type="InterPro" id="IPR008927">
    <property type="entry name" value="6-PGluconate_DH-like_C_sf"/>
</dbReference>
<gene>
    <name evidence="6" type="ORF">C0Q90_07160</name>
</gene>
<dbReference type="InterPro" id="IPR013131">
    <property type="entry name" value="Mannitol_DH_N"/>
</dbReference>
<sequence>MATAVHFGAGKIGLGFIGDLLHQSGYHIVFADVVEKTVAQLRKEKQYRLFLIDHDYQERIIDNVDAVSSIQDPTGVVEAITHADIVTTSVMASNLPKVAPLIAKGLKARLEKHLPKMTVMACENAIMGTDILKKAMLDSGEMTSEQLEQAAVYPNTAVDRVVFDGHHQGQDGIEVGDAYELAIEREKLLDPNSEPIKGAEYVDNLEMYLQRKIYIINCGHAISAYLGQVHGYHTVQEVLHNERLLYQVKAAMAESAAALEAKYHFSKQSLQDYIETMFVKRMTTPGLSDPVTRVGREPIRKLSPNDRIIGPANECESFGLDNQYLLRGAACALLFHNPDDEQAVEIQQFIKTHGIEKAITQYTKIQPNSAMFEKLLKAYWEAKAKLPANVGNAK</sequence>
<feature type="domain" description="Mannitol dehydrogenase N-terminal" evidence="4">
    <location>
        <begin position="3"/>
        <end position="188"/>
    </location>
</feature>
<organism evidence="6 7">
    <name type="scientific">Lacticaseibacillus paracasei</name>
    <name type="common">Lactobacillus paracasei</name>
    <dbReference type="NCBI Taxonomy" id="1597"/>
    <lineage>
        <taxon>Bacteria</taxon>
        <taxon>Bacillati</taxon>
        <taxon>Bacillota</taxon>
        <taxon>Bacilli</taxon>
        <taxon>Lactobacillales</taxon>
        <taxon>Lactobacillaceae</taxon>
        <taxon>Lacticaseibacillus</taxon>
    </lineage>
</organism>
<evidence type="ECO:0000259" key="4">
    <source>
        <dbReference type="Pfam" id="PF01232"/>
    </source>
</evidence>
<feature type="domain" description="Mannitol dehydrogenase C-terminal" evidence="5">
    <location>
        <begin position="204"/>
        <end position="377"/>
    </location>
</feature>
<dbReference type="Gene3D" id="1.10.1040.10">
    <property type="entry name" value="N-(1-d-carboxylethyl)-l-norvaline Dehydrogenase, domain 2"/>
    <property type="match status" value="1"/>
</dbReference>
<dbReference type="InterPro" id="IPR036291">
    <property type="entry name" value="NAD(P)-bd_dom_sf"/>
</dbReference>
<keyword evidence="2" id="KW-0520">NAD</keyword>
<dbReference type="PANTHER" id="PTHR30524">
    <property type="entry name" value="MANNITOL-1-PHOSPHATE 5-DEHYDROGENASE"/>
    <property type="match status" value="1"/>
</dbReference>
<evidence type="ECO:0000256" key="3">
    <source>
        <dbReference type="ARBA" id="ARBA00048615"/>
    </source>
</evidence>
<keyword evidence="1" id="KW-0560">Oxidoreductase</keyword>
<dbReference type="InterPro" id="IPR013118">
    <property type="entry name" value="Mannitol_DH_C"/>
</dbReference>
<evidence type="ECO:0000259" key="5">
    <source>
        <dbReference type="Pfam" id="PF08125"/>
    </source>
</evidence>
<dbReference type="SUPFAM" id="SSF48179">
    <property type="entry name" value="6-phosphogluconate dehydrogenase C-terminal domain-like"/>
    <property type="match status" value="1"/>
</dbReference>
<dbReference type="Proteomes" id="UP000234512">
    <property type="component" value="Unassembled WGS sequence"/>
</dbReference>
<comment type="caution">
    <text evidence="6">The sequence shown here is derived from an EMBL/GenBank/DDBJ whole genome shotgun (WGS) entry which is preliminary data.</text>
</comment>
<dbReference type="PRINTS" id="PR00084">
    <property type="entry name" value="MTLDHDRGNASE"/>
</dbReference>
<dbReference type="PANTHER" id="PTHR30524:SF0">
    <property type="entry name" value="ALTRONATE OXIDOREDUCTASE-RELATED"/>
    <property type="match status" value="1"/>
</dbReference>
<dbReference type="GO" id="GO:0019592">
    <property type="term" value="P:mannitol catabolic process"/>
    <property type="evidence" value="ECO:0007669"/>
    <property type="project" value="TreeGrafter"/>
</dbReference>
<dbReference type="KEGG" id="lcs:LCBD_0456"/>
<dbReference type="Pfam" id="PF08125">
    <property type="entry name" value="Mannitol_dh_C"/>
    <property type="match status" value="1"/>
</dbReference>
<dbReference type="EMBL" id="PKQJ01000006">
    <property type="protein sequence ID" value="PLC46584.1"/>
    <property type="molecule type" value="Genomic_DNA"/>
</dbReference>
<reference evidence="6 7" key="1">
    <citation type="journal article" date="2018" name="Genome Announc.">
        <title>Draft Genome Sequence of Lactobacillus paracasei DUP 13076, Which Exhibits Potent Antipathogenic Effects against Salmonella enterica Serovars Enteritidis, Typhimurium, and Heidelberg.</title>
        <authorList>
            <person name="Muyyarikkandy M.S."/>
            <person name="Alqahtani F.H."/>
            <person name="Mandoiu I."/>
            <person name="Amalaradjou M.A."/>
        </authorList>
    </citation>
    <scope>NUCLEOTIDE SEQUENCE [LARGE SCALE GENOMIC DNA]</scope>
    <source>
        <strain evidence="6 7">DUP 13076</strain>
    </source>
</reference>
<dbReference type="InterPro" id="IPR000669">
    <property type="entry name" value="Mannitol_DH"/>
</dbReference>
<dbReference type="GO" id="GO:0005829">
    <property type="term" value="C:cytosol"/>
    <property type="evidence" value="ECO:0007669"/>
    <property type="project" value="TreeGrafter"/>
</dbReference>
<dbReference type="Pfam" id="PF01232">
    <property type="entry name" value="Mannitol_dh"/>
    <property type="match status" value="1"/>
</dbReference>
<dbReference type="Gene3D" id="3.40.50.720">
    <property type="entry name" value="NAD(P)-binding Rossmann-like Domain"/>
    <property type="match status" value="1"/>
</dbReference>
<evidence type="ECO:0000256" key="1">
    <source>
        <dbReference type="ARBA" id="ARBA00023002"/>
    </source>
</evidence>
<accession>A0A5Q8BTX5</accession>
<dbReference type="GO" id="GO:0008926">
    <property type="term" value="F:mannitol-1-phosphate 5-dehydrogenase activity"/>
    <property type="evidence" value="ECO:0007669"/>
    <property type="project" value="UniProtKB-EC"/>
</dbReference>
<evidence type="ECO:0000313" key="6">
    <source>
        <dbReference type="EMBL" id="PLC46584.1"/>
    </source>
</evidence>